<feature type="region of interest" description="Disordered" evidence="6">
    <location>
        <begin position="2632"/>
        <end position="2669"/>
    </location>
</feature>
<dbReference type="Gene3D" id="2.60.40.60">
    <property type="entry name" value="Cadherins"/>
    <property type="match status" value="15"/>
</dbReference>
<feature type="compositionally biased region" description="Low complexity" evidence="6">
    <location>
        <begin position="1443"/>
        <end position="1464"/>
    </location>
</feature>
<comment type="caution">
    <text evidence="9">The sequence shown here is derived from an EMBL/GenBank/DDBJ whole genome shotgun (WGS) entry which is preliminary data.</text>
</comment>
<keyword evidence="10" id="KW-1185">Reference proteome</keyword>
<feature type="domain" description="Cadherin" evidence="8">
    <location>
        <begin position="2306"/>
        <end position="2479"/>
    </location>
</feature>
<dbReference type="PRINTS" id="PR00205">
    <property type="entry name" value="CADHERIN"/>
</dbReference>
<evidence type="ECO:0000313" key="9">
    <source>
        <dbReference type="EMBL" id="KAG9510252.1"/>
    </source>
</evidence>
<proteinExistence type="predicted"/>
<feature type="compositionally biased region" description="Polar residues" evidence="6">
    <location>
        <begin position="2391"/>
        <end position="2404"/>
    </location>
</feature>
<feature type="domain" description="Cadherin" evidence="8">
    <location>
        <begin position="2591"/>
        <end position="2754"/>
    </location>
</feature>
<feature type="compositionally biased region" description="Low complexity" evidence="6">
    <location>
        <begin position="1010"/>
        <end position="1023"/>
    </location>
</feature>
<evidence type="ECO:0000256" key="3">
    <source>
        <dbReference type="ARBA" id="ARBA00022837"/>
    </source>
</evidence>
<feature type="region of interest" description="Disordered" evidence="6">
    <location>
        <begin position="1437"/>
        <end position="1464"/>
    </location>
</feature>
<feature type="compositionally biased region" description="Low complexity" evidence="6">
    <location>
        <begin position="2496"/>
        <end position="2507"/>
    </location>
</feature>
<dbReference type="InterPro" id="IPR015919">
    <property type="entry name" value="Cadherin-like_sf"/>
</dbReference>
<dbReference type="PROSITE" id="PS00232">
    <property type="entry name" value="CADHERIN_1"/>
    <property type="match status" value="6"/>
</dbReference>
<dbReference type="InterPro" id="IPR011989">
    <property type="entry name" value="ARM-like"/>
</dbReference>
<feature type="domain" description="Cadherin" evidence="8">
    <location>
        <begin position="1935"/>
        <end position="2039"/>
    </location>
</feature>
<feature type="region of interest" description="Disordered" evidence="6">
    <location>
        <begin position="2485"/>
        <end position="2509"/>
    </location>
</feature>
<evidence type="ECO:0000256" key="5">
    <source>
        <dbReference type="PROSITE-ProRule" id="PRU00043"/>
    </source>
</evidence>
<feature type="compositionally biased region" description="Low complexity" evidence="6">
    <location>
        <begin position="2811"/>
        <end position="2826"/>
    </location>
</feature>
<evidence type="ECO:0000256" key="2">
    <source>
        <dbReference type="ARBA" id="ARBA00022737"/>
    </source>
</evidence>
<feature type="compositionally biased region" description="Low complexity" evidence="6">
    <location>
        <begin position="2924"/>
        <end position="2945"/>
    </location>
</feature>
<feature type="domain" description="Cadherin" evidence="8">
    <location>
        <begin position="798"/>
        <end position="919"/>
    </location>
</feature>
<dbReference type="Pfam" id="PF00028">
    <property type="entry name" value="Cadherin"/>
    <property type="match status" value="6"/>
</dbReference>
<keyword evidence="4 7" id="KW-0472">Membrane</keyword>
<feature type="compositionally biased region" description="Low complexity" evidence="6">
    <location>
        <begin position="825"/>
        <end position="842"/>
    </location>
</feature>
<feature type="compositionally biased region" description="Low complexity" evidence="6">
    <location>
        <begin position="1649"/>
        <end position="1668"/>
    </location>
</feature>
<feature type="compositionally biased region" description="Polar residues" evidence="6">
    <location>
        <begin position="3061"/>
        <end position="3072"/>
    </location>
</feature>
<feature type="compositionally biased region" description="Polar residues" evidence="6">
    <location>
        <begin position="3476"/>
        <end position="3502"/>
    </location>
</feature>
<organism evidence="9 10">
    <name type="scientific">Fragariocoptes setiger</name>
    <dbReference type="NCBI Taxonomy" id="1670756"/>
    <lineage>
        <taxon>Eukaryota</taxon>
        <taxon>Metazoa</taxon>
        <taxon>Ecdysozoa</taxon>
        <taxon>Arthropoda</taxon>
        <taxon>Chelicerata</taxon>
        <taxon>Arachnida</taxon>
        <taxon>Acari</taxon>
        <taxon>Acariformes</taxon>
        <taxon>Trombidiformes</taxon>
        <taxon>Prostigmata</taxon>
        <taxon>Eupodina</taxon>
        <taxon>Eriophyoidea</taxon>
        <taxon>Phytoptidae</taxon>
        <taxon>Fragariocoptes</taxon>
    </lineage>
</organism>
<feature type="compositionally biased region" description="Low complexity" evidence="6">
    <location>
        <begin position="2270"/>
        <end position="2279"/>
    </location>
</feature>
<dbReference type="SUPFAM" id="SSF48371">
    <property type="entry name" value="ARM repeat"/>
    <property type="match status" value="1"/>
</dbReference>
<feature type="compositionally biased region" description="Polar residues" evidence="6">
    <location>
        <begin position="3548"/>
        <end position="3561"/>
    </location>
</feature>
<keyword evidence="2" id="KW-0677">Repeat</keyword>
<feature type="region of interest" description="Disordered" evidence="6">
    <location>
        <begin position="1010"/>
        <end position="1030"/>
    </location>
</feature>
<feature type="domain" description="Cadherin" evidence="8">
    <location>
        <begin position="2129"/>
        <end position="2231"/>
    </location>
</feature>
<evidence type="ECO:0000256" key="1">
    <source>
        <dbReference type="ARBA" id="ARBA00004370"/>
    </source>
</evidence>
<feature type="compositionally biased region" description="Basic and acidic residues" evidence="6">
    <location>
        <begin position="2657"/>
        <end position="2669"/>
    </location>
</feature>
<feature type="non-terminal residue" evidence="9">
    <location>
        <position position="1"/>
    </location>
</feature>
<accession>A0ABQ7SA12</accession>
<feature type="region of interest" description="Disordered" evidence="6">
    <location>
        <begin position="2237"/>
        <end position="2279"/>
    </location>
</feature>
<feature type="domain" description="Cadherin" evidence="8">
    <location>
        <begin position="2548"/>
        <end position="2588"/>
    </location>
</feature>
<feature type="transmembrane region" description="Helical" evidence="7">
    <location>
        <begin position="3321"/>
        <end position="3341"/>
    </location>
</feature>
<dbReference type="EMBL" id="JAIFTH010000192">
    <property type="protein sequence ID" value="KAG9510252.1"/>
    <property type="molecule type" value="Genomic_DNA"/>
</dbReference>
<dbReference type="PANTHER" id="PTHR24027:SF438">
    <property type="entry name" value="CADHERIN 23"/>
    <property type="match status" value="1"/>
</dbReference>
<dbReference type="SMART" id="SM00112">
    <property type="entry name" value="CA"/>
    <property type="match status" value="14"/>
</dbReference>
<feature type="compositionally biased region" description="Low complexity" evidence="6">
    <location>
        <begin position="3048"/>
        <end position="3060"/>
    </location>
</feature>
<evidence type="ECO:0000259" key="8">
    <source>
        <dbReference type="PROSITE" id="PS50268"/>
    </source>
</evidence>
<dbReference type="InterPro" id="IPR020894">
    <property type="entry name" value="Cadherin_CS"/>
</dbReference>
<gene>
    <name evidence="9" type="primary">Fat4</name>
    <name evidence="9" type="ORF">GZH46_01210</name>
</gene>
<feature type="domain" description="Cadherin" evidence="8">
    <location>
        <begin position="1083"/>
        <end position="1249"/>
    </location>
</feature>
<dbReference type="PROSITE" id="PS50268">
    <property type="entry name" value="CADHERIN_2"/>
    <property type="match status" value="14"/>
</dbReference>
<feature type="domain" description="Cadherin" evidence="8">
    <location>
        <begin position="2843"/>
        <end position="3000"/>
    </location>
</feature>
<dbReference type="InterPro" id="IPR039808">
    <property type="entry name" value="Cadherin"/>
</dbReference>
<feature type="region of interest" description="Disordered" evidence="6">
    <location>
        <begin position="3363"/>
        <end position="3408"/>
    </location>
</feature>
<comment type="subcellular location">
    <subcellularLocation>
        <location evidence="1">Membrane</location>
    </subcellularLocation>
</comment>
<evidence type="ECO:0000256" key="4">
    <source>
        <dbReference type="ARBA" id="ARBA00023136"/>
    </source>
</evidence>
<feature type="compositionally biased region" description="Low complexity" evidence="6">
    <location>
        <begin position="3512"/>
        <end position="3534"/>
    </location>
</feature>
<protein>
    <submittedName>
        <fullName evidence="9">Protocadherin Fat 4</fullName>
    </submittedName>
</protein>
<keyword evidence="3 5" id="KW-0106">Calcium</keyword>
<dbReference type="SUPFAM" id="SSF49313">
    <property type="entry name" value="Cadherin-like"/>
    <property type="match status" value="13"/>
</dbReference>
<feature type="domain" description="Cadherin" evidence="8">
    <location>
        <begin position="673"/>
        <end position="779"/>
    </location>
</feature>
<feature type="region of interest" description="Disordered" evidence="6">
    <location>
        <begin position="2365"/>
        <end position="2423"/>
    </location>
</feature>
<evidence type="ECO:0000313" key="10">
    <source>
        <dbReference type="Proteomes" id="UP000825002"/>
    </source>
</evidence>
<evidence type="ECO:0000256" key="6">
    <source>
        <dbReference type="SAM" id="MobiDB-lite"/>
    </source>
</evidence>
<keyword evidence="7" id="KW-1133">Transmembrane helix</keyword>
<feature type="domain" description="Cadherin" evidence="8">
    <location>
        <begin position="1762"/>
        <end position="1934"/>
    </location>
</feature>
<feature type="region of interest" description="Disordered" evidence="6">
    <location>
        <begin position="825"/>
        <end position="857"/>
    </location>
</feature>
<dbReference type="InterPro" id="IPR016024">
    <property type="entry name" value="ARM-type_fold"/>
</dbReference>
<feature type="domain" description="Cadherin" evidence="8">
    <location>
        <begin position="1577"/>
        <end position="1725"/>
    </location>
</feature>
<dbReference type="Proteomes" id="UP000825002">
    <property type="component" value="Unassembled WGS sequence"/>
</dbReference>
<dbReference type="InterPro" id="IPR002126">
    <property type="entry name" value="Cadherin-like_dom"/>
</dbReference>
<reference evidence="9 10" key="1">
    <citation type="submission" date="2020-10" db="EMBL/GenBank/DDBJ databases">
        <authorList>
            <person name="Klimov P.B."/>
            <person name="Dyachkov S.M."/>
            <person name="Chetverikov P.E."/>
        </authorList>
    </citation>
    <scope>NUCLEOTIDE SEQUENCE [LARGE SCALE GENOMIC DNA]</scope>
    <source>
        <strain evidence="9">BMOC 18-1129-001#AD2665</strain>
        <tissue evidence="9">Entire mites</tissue>
    </source>
</reference>
<feature type="compositionally biased region" description="Low complexity" evidence="6">
    <location>
        <begin position="2237"/>
        <end position="2259"/>
    </location>
</feature>
<dbReference type="PANTHER" id="PTHR24027">
    <property type="entry name" value="CADHERIN-23"/>
    <property type="match status" value="1"/>
</dbReference>
<feature type="compositionally biased region" description="Low complexity" evidence="6">
    <location>
        <begin position="3385"/>
        <end position="3395"/>
    </location>
</feature>
<evidence type="ECO:0000256" key="7">
    <source>
        <dbReference type="SAM" id="Phobius"/>
    </source>
</evidence>
<dbReference type="Gene3D" id="1.25.10.10">
    <property type="entry name" value="Leucine-rich Repeat Variant"/>
    <property type="match status" value="1"/>
</dbReference>
<feature type="region of interest" description="Disordered" evidence="6">
    <location>
        <begin position="3048"/>
        <end position="3080"/>
    </location>
</feature>
<feature type="region of interest" description="Disordered" evidence="6">
    <location>
        <begin position="1174"/>
        <end position="1201"/>
    </location>
</feature>
<name>A0ABQ7SA12_9ACAR</name>
<feature type="compositionally biased region" description="Polar residues" evidence="6">
    <location>
        <begin position="2485"/>
        <end position="2495"/>
    </location>
</feature>
<feature type="region of interest" description="Disordered" evidence="6">
    <location>
        <begin position="2811"/>
        <end position="2848"/>
    </location>
</feature>
<feature type="region of interest" description="Disordered" evidence="6">
    <location>
        <begin position="3436"/>
        <end position="3602"/>
    </location>
</feature>
<feature type="compositionally biased region" description="Low complexity" evidence="6">
    <location>
        <begin position="2632"/>
        <end position="2644"/>
    </location>
</feature>
<feature type="region of interest" description="Disordered" evidence="6">
    <location>
        <begin position="2923"/>
        <end position="2965"/>
    </location>
</feature>
<dbReference type="CDD" id="cd11304">
    <property type="entry name" value="Cadherin_repeat"/>
    <property type="match status" value="14"/>
</dbReference>
<sequence length="3700" mass="402213">LKYYQYKDDQFDLVWDRILKSNEICERCMRDKFPQLLEHRNQTVRELSKELFKALIDQYDVGIAYASGIIDPFIKILTSTNDPGLQITILHMFSEFVRAKAKVSDKLIKKNIINISFDLANNHRTITALDGVSKLLRRILETKRFISDEKLNAMLNLQKIILSQTYGINDASHSIYYLIHRPSMREFYDEQLITQLLVYMDNAHEHRMFFLVILSLLKRMPDNDRRQMIKSKLFPRLKEIVINSCVDIKVDAMRLIDGLIYDNCDFARDVFDDVIFVDKLEQFLQARIEHFKNNERVRGNFEEVRLIAQIVGAMSTKCSTTTSIKHLSNLQKLLQSGYIHFNVKYDAEESSKHLRIFHNLNFPDITMPHAHVVSPLPVVVNDCSIPDEQSGPVLLMRRHCGKCSLRQRSTRQLAQSNAPVADKHLLPSTLTTTKTALQSTRNCSHETVHGFCNESYRLCFGSRQCSKPMNIGWPAEATTTASHNNDSITITMTTMIATGGCCCHAKCHKRQHATANMCTQAGKLPQTCHAMKNNRNNSSSSKADQNTLLLNGSTVSTGNCDNGRWRFHQPQDVEISQRLKSLVVVGVEEQEQQQQRLRSVRRCPTTDRGGATCMAVAAAYNGQQHGLSLSSLSTGAASTLTGSTSVGGGGGGGGNVAPRFVTDSGGPGSGANAATEIVVRVKEGPASVNKLIYELRADDPDDEQVAFGAMGAHANELVRIEQSAPRRANVYLRRELDREMSDSHQLVLTLTDGKLGRGNWITKSMLIIVEDINDNRPVFGPHPTSIALSECAVQTLPSLIDTIEASDADEGRFGQLFYRLYELDSSPTSTSTSTSTSSSSNSRGGATVRGTNTGPQTFAVDTVDGKAHVSLVGALDFEQQPLHQLKLLAIDRAAEPERLSATAHIVVRVDDCADQSPVFTHVPSVVHVPEDSELGRQVAHVHAIDGDRGVNNGIAYSLIDPRHTPSGTADSQAHPSLAQWFAIDPISGVISVSGRLDRELLVFGHNDANADASTDSSSSTHANEPAPPLPVAANGAYVLRVRATEVTAAERTPTINLNEVPNYVEAEMTVVITDANDEAPQFARATYVGEIVENSPPDSLVQFLSLPTSSSTSSSSSNNNINWQLQQQVTRVIDRDSGTNGTFTLELMGAGAQLFEVWPREATNEANFILKVRQQPSPPPTQSLSDTQTHVSTANGNSSSNNQAALLDYEHVKQVQLILVARERNERERSTQALITVNIRDANDNFPQFEHDLYRVEIPEDAARGTHICTVRAHDLDAGLYGTAGIRYTELRGEKAHHFRLDALNGAVTLKSAPHEHGFDRETVGQHHLIVEARDANGAGNRNTSQILIVLGDANDQAPQFVMPRGYEARIFENERDFATPLVVHAVDNDAPNTRNSRITYSIVAGDPLGNFTIDPTTGRIRVRSSSAAAAITLSGATTAHTNSPNSLTMSSTSSSSSELDSSSGNAYAIAVPLHEQQQQQQQQPVVGLDYERAPRLKLKWLRLASMRDQPANRAGNLAVNQVASPEADDSSNDEDEVRAFNLTVRAQDSGLPEPKWDTTNVIVIVMDKNDHAPVFTQSVYNARVREDTREGARVVQVRALDADASRTHNKLTYRLVGGASDKFVVDADTGVVSVAPGASLDVNYSPQSVTATSTSGGSGPHGRSTSTNNNGGFNQHSERTTGGDRVHVLEVAALDGVALGRGDRSARALVNITVIDVNNKRPEFVTVSGSLSNPSNNNNNNNMVHDNRNNQHVSTMSSASTAPADAVYVSEDAPFGTLVTRVVARDPDVGAQLRYSIASIERVCTPIANSDDVGTIAADISEPHHSVVHTGASALPSSSQIMWAHSDAHNTGHPGSVGWLGATSGDSAAPTFTVDPVQGVVRVARPLDRETCDTYRVRMRVDDIAAPLGDTTQAAFAWLTVRVTDVNDNRPTFRRHSFRAAVSENAPLGTTIVTLQADDRDINKTLRYSLEGAHDMTRLVRINARTGEVSVGDKIDRETHPLIVVGVRAEDSGLPAPLSSTAQLTIHVRDENDNNPVFVGGANLDGTSNMSSTAHQALLHNNLLGNQALVAPNHRAEHTLTTNYISTADNSIGDSNNNNVTSFDRAERAHKFTVSPPLLLAPGGVAYVAEDAPVGQQVARVYAVDADAGDNGRVTYAITAGARGHFRIARDTGVLSVAAPLDRETQDMYALTLEARDEADASGASGTEPRHAYAHVTLRVTDVNEHAPRVTLVLAQSQSPSAATSAHMHSTSAAAGHSIADDHRRPQPTTTSTTNVSTAHSLITDQLEPLDGSGSSSSNVHLSAPDSQCHVHVSEFHAPGAPIVTLLATDLDDANTNNGRVDVSLVSTGPPEEALFELRPELQQQAPQQVDKPTEDPPRWASNSDARRTFVNSGAPSTLTTLDNHSHGWRQRRSPTISASTTPTGAYRLALGVAHQLRSQQQQQPAPEQRFSSATTMTISTTPASSSSSLLTSSSPVVEEQLVASSSQALHNTRQLNPQQQQQQLQAHLASAINTVTTSAPDSATSGPAAVKQQRVQIVLARHASLRDRVGRLTLLVRASDRATPSLASLRPIDVCVDDVNDHAPEFVRPARRARFRVPESATAGQRVVQVEAHDADHGLNGRVVYSLEAPSAEPAPTASDTSGPQAAAARISEPTSHRDHEHDHRDLDEDRKQIVGLFAIDPDSGWLSVSPQLHTLTIMDESRLLYGAHAHRRLHTVRVRATDRGTPTRLWSELELQVALVGPGGIEPQPEFILSSTASTQSILGSLTSVQQQQVPQIELQFTENVAPNIEAFELPLARLPLLPLASTTTTTMTSNDDTTGATGDDTHATNRQSSNGRTIEREQEHEHEQMCYTVVGADDKDTIATFSVEHLAPFRVRTRKALDREQRANYTLYVRASLTNCSSSVAGPANTEHIALFFDHSSNQSSSPDSSSSSAAPSTNSQADGIEPTLSRPDGTTTANNFNANSNSILNMMGVADRSVLRVLVRVRDINDNAPEFTQRVYTGGVTTDAEFGTTFMIVTARDADVDSQLTYFIVKPIVRRHLSPSSSSSAWTASRSQQVRSIAASDTQTETRDRSLATSTAITTANANSNSNATALSNTLSIQANTLPVDGNDEPDVSDDELFVINAHTGEIRLNFDPQKNMKGYFEFNVKVNDTDGLSDTAKVYIYLLRQDQRVKFVLRLTPQELRQRLDRFRSVFGNITGAIVNIDSYKYYENHDGTVDKKKTNLFLHFVNADDNTIIDVDKVLALIDKNLDYLDELYKEFHVLSSEAAALPMGAELAASLGANSPGGSSVVSGARGVALTGSAADTVALYRTSLVGVACGMTLVLVLLIAVCLHQRTRYERQLKAATVAAFTTTSGPPLHHLDPDYQSHSANHRLHHQQQQQGQGQHQLPNTNVHSHDPNPMWVSLAHQHQQQVVDEWACQQKGDSSFLVSVTPPGVINDNDDNDHDDHHHHRFNSRGISSMNDEHSSRQASPLTTATPRDSAPSSPRDFTSSTASHHHHRQCDNTAPSSASNQSSSDSTSSTTTTNERQALCRGIAGRVTPQNISLPVHNSNGKRVAPTPNGTSGPNRPGPKNLPPSGGLDGRHHCAQQQQVHTSADTGFTGSTFAPKHVLTRQQVLISNHNNIKPTIANKQQNLLAKAAQGQRIAVHTNRTDVKHGIIRNVTQPSQQQQQQCDYETQLSKLSIINLETTEL</sequence>
<feature type="region of interest" description="Disordered" evidence="6">
    <location>
        <begin position="1643"/>
        <end position="1685"/>
    </location>
</feature>
<feature type="domain" description="Cadherin" evidence="8">
    <location>
        <begin position="1250"/>
        <end position="1361"/>
    </location>
</feature>
<feature type="compositionally biased region" description="Low complexity" evidence="6">
    <location>
        <begin position="1182"/>
        <end position="1201"/>
    </location>
</feature>
<keyword evidence="7" id="KW-0812">Transmembrane</keyword>
<feature type="domain" description="Cadherin" evidence="8">
    <location>
        <begin position="920"/>
        <end position="1082"/>
    </location>
</feature>
<feature type="domain" description="Cadherin" evidence="8">
    <location>
        <begin position="1363"/>
        <end position="1576"/>
    </location>
</feature>